<dbReference type="PANTHER" id="PTHR46072">
    <property type="entry name" value="AMIDASE-RELATED-RELATED"/>
    <property type="match status" value="1"/>
</dbReference>
<gene>
    <name evidence="2" type="ORF">BN1723_010146</name>
</gene>
<comment type="similarity">
    <text evidence="1">Belongs to the amidase family.</text>
</comment>
<reference evidence="3" key="1">
    <citation type="submission" date="2015-05" db="EMBL/GenBank/DDBJ databases">
        <authorList>
            <person name="Fogelqvist Johan"/>
        </authorList>
    </citation>
    <scope>NUCLEOTIDE SEQUENCE [LARGE SCALE GENOMIC DNA]</scope>
</reference>
<dbReference type="PANTHER" id="PTHR46072:SF3">
    <property type="entry name" value="AMIDASE"/>
    <property type="match status" value="1"/>
</dbReference>
<organism evidence="2 3">
    <name type="scientific">Verticillium longisporum</name>
    <name type="common">Verticillium dahliae var. longisporum</name>
    <dbReference type="NCBI Taxonomy" id="100787"/>
    <lineage>
        <taxon>Eukaryota</taxon>
        <taxon>Fungi</taxon>
        <taxon>Dikarya</taxon>
        <taxon>Ascomycota</taxon>
        <taxon>Pezizomycotina</taxon>
        <taxon>Sordariomycetes</taxon>
        <taxon>Hypocreomycetidae</taxon>
        <taxon>Glomerellales</taxon>
        <taxon>Plectosphaerellaceae</taxon>
        <taxon>Verticillium</taxon>
    </lineage>
</organism>
<sequence length="84" mass="9416">MWNVLDYPAGIIPYGTSSSAEFPEHQKGNATFDSDYIPEAADGAPCAIQIVAPRFHDEECLQAMELIDKELRQDAQLEHSRPRI</sequence>
<dbReference type="Gene3D" id="3.90.1300.10">
    <property type="entry name" value="Amidase signature (AS) domain"/>
    <property type="match status" value="1"/>
</dbReference>
<evidence type="ECO:0000313" key="3">
    <source>
        <dbReference type="Proteomes" id="UP000045706"/>
    </source>
</evidence>
<proteinExistence type="inferred from homology"/>
<dbReference type="AlphaFoldDB" id="A0A0G4KVR2"/>
<evidence type="ECO:0008006" key="4">
    <source>
        <dbReference type="Google" id="ProtNLM"/>
    </source>
</evidence>
<protein>
    <recommendedName>
        <fullName evidence="4">Amidase domain-containing protein</fullName>
    </recommendedName>
</protein>
<dbReference type="SUPFAM" id="SSF75304">
    <property type="entry name" value="Amidase signature (AS) enzymes"/>
    <property type="match status" value="1"/>
</dbReference>
<evidence type="ECO:0000256" key="1">
    <source>
        <dbReference type="ARBA" id="ARBA00009199"/>
    </source>
</evidence>
<dbReference type="InterPro" id="IPR036928">
    <property type="entry name" value="AS_sf"/>
</dbReference>
<dbReference type="EMBL" id="CVQI01004447">
    <property type="protein sequence ID" value="CRK13874.1"/>
    <property type="molecule type" value="Genomic_DNA"/>
</dbReference>
<accession>A0A0G4KVR2</accession>
<evidence type="ECO:0000313" key="2">
    <source>
        <dbReference type="EMBL" id="CRK13874.1"/>
    </source>
</evidence>
<name>A0A0G4KVR2_VERLO</name>
<dbReference type="Proteomes" id="UP000045706">
    <property type="component" value="Unassembled WGS sequence"/>
</dbReference>